<evidence type="ECO:0000313" key="1">
    <source>
        <dbReference type="EMBL" id="KDR73855.1"/>
    </source>
</evidence>
<dbReference type="AlphaFoldDB" id="A0A067SSB8"/>
<gene>
    <name evidence="1" type="ORF">GALMADRAFT_592699</name>
</gene>
<evidence type="ECO:0000313" key="2">
    <source>
        <dbReference type="Proteomes" id="UP000027222"/>
    </source>
</evidence>
<keyword evidence="2" id="KW-1185">Reference proteome</keyword>
<sequence>MTNHAWTYSILLPTRNHRFRIVIGMGTRASGGMRRLSCSSLQSANSNIRSSRTTFAFQARDSRTQRRFPAPLVKLPLASCSS</sequence>
<organism evidence="1 2">
    <name type="scientific">Galerina marginata (strain CBS 339.88)</name>
    <dbReference type="NCBI Taxonomy" id="685588"/>
    <lineage>
        <taxon>Eukaryota</taxon>
        <taxon>Fungi</taxon>
        <taxon>Dikarya</taxon>
        <taxon>Basidiomycota</taxon>
        <taxon>Agaricomycotina</taxon>
        <taxon>Agaricomycetes</taxon>
        <taxon>Agaricomycetidae</taxon>
        <taxon>Agaricales</taxon>
        <taxon>Agaricineae</taxon>
        <taxon>Strophariaceae</taxon>
        <taxon>Galerina</taxon>
    </lineage>
</organism>
<reference evidence="2" key="1">
    <citation type="journal article" date="2014" name="Proc. Natl. Acad. Sci. U.S.A.">
        <title>Extensive sampling of basidiomycete genomes demonstrates inadequacy of the white-rot/brown-rot paradigm for wood decay fungi.</title>
        <authorList>
            <person name="Riley R."/>
            <person name="Salamov A.A."/>
            <person name="Brown D.W."/>
            <person name="Nagy L.G."/>
            <person name="Floudas D."/>
            <person name="Held B.W."/>
            <person name="Levasseur A."/>
            <person name="Lombard V."/>
            <person name="Morin E."/>
            <person name="Otillar R."/>
            <person name="Lindquist E.A."/>
            <person name="Sun H."/>
            <person name="LaButti K.M."/>
            <person name="Schmutz J."/>
            <person name="Jabbour D."/>
            <person name="Luo H."/>
            <person name="Baker S.E."/>
            <person name="Pisabarro A.G."/>
            <person name="Walton J.D."/>
            <person name="Blanchette R.A."/>
            <person name="Henrissat B."/>
            <person name="Martin F."/>
            <person name="Cullen D."/>
            <person name="Hibbett D.S."/>
            <person name="Grigoriev I.V."/>
        </authorList>
    </citation>
    <scope>NUCLEOTIDE SEQUENCE [LARGE SCALE GENOMIC DNA]</scope>
    <source>
        <strain evidence="2">CBS 339.88</strain>
    </source>
</reference>
<proteinExistence type="predicted"/>
<name>A0A067SSB8_GALM3</name>
<dbReference type="Proteomes" id="UP000027222">
    <property type="component" value="Unassembled WGS sequence"/>
</dbReference>
<accession>A0A067SSB8</accession>
<protein>
    <submittedName>
        <fullName evidence="1">Uncharacterized protein</fullName>
    </submittedName>
</protein>
<dbReference type="HOGENOM" id="CLU_2558434_0_0_1"/>
<dbReference type="EMBL" id="KL142384">
    <property type="protein sequence ID" value="KDR73855.1"/>
    <property type="molecule type" value="Genomic_DNA"/>
</dbReference>